<dbReference type="InterPro" id="IPR013785">
    <property type="entry name" value="Aldolase_TIM"/>
</dbReference>
<dbReference type="PROSITE" id="PS51918">
    <property type="entry name" value="RADICAL_SAM"/>
    <property type="match status" value="1"/>
</dbReference>
<dbReference type="GO" id="GO:0051539">
    <property type="term" value="F:4 iron, 4 sulfur cluster binding"/>
    <property type="evidence" value="ECO:0007669"/>
    <property type="project" value="UniProtKB-KW"/>
</dbReference>
<evidence type="ECO:0000313" key="10">
    <source>
        <dbReference type="Proteomes" id="UP000441455"/>
    </source>
</evidence>
<dbReference type="RefSeq" id="WP_154488311.1">
    <property type="nucleotide sequence ID" value="NZ_VULN01000010.1"/>
</dbReference>
<dbReference type="GO" id="GO:0016491">
    <property type="term" value="F:oxidoreductase activity"/>
    <property type="evidence" value="ECO:0007669"/>
    <property type="project" value="InterPro"/>
</dbReference>
<keyword evidence="2" id="KW-0004">4Fe-4S</keyword>
<name>A0A6N7VN95_ACIFE</name>
<dbReference type="SFLD" id="SFLDS00029">
    <property type="entry name" value="Radical_SAM"/>
    <property type="match status" value="1"/>
</dbReference>
<evidence type="ECO:0000256" key="2">
    <source>
        <dbReference type="ARBA" id="ARBA00022485"/>
    </source>
</evidence>
<dbReference type="GO" id="GO:0046872">
    <property type="term" value="F:metal ion binding"/>
    <property type="evidence" value="ECO:0007669"/>
    <property type="project" value="UniProtKB-KW"/>
</dbReference>
<dbReference type="InterPro" id="IPR058240">
    <property type="entry name" value="rSAM_sf"/>
</dbReference>
<dbReference type="SUPFAM" id="SSF102114">
    <property type="entry name" value="Radical SAM enzymes"/>
    <property type="match status" value="1"/>
</dbReference>
<evidence type="ECO:0000256" key="4">
    <source>
        <dbReference type="ARBA" id="ARBA00022723"/>
    </source>
</evidence>
<dbReference type="SFLD" id="SFLDG01067">
    <property type="entry name" value="SPASM/twitch_domain_containing"/>
    <property type="match status" value="1"/>
</dbReference>
<dbReference type="InterPro" id="IPR007197">
    <property type="entry name" value="rSAM"/>
</dbReference>
<dbReference type="PROSITE" id="PS01305">
    <property type="entry name" value="MOAA_NIFB_PQQE"/>
    <property type="match status" value="1"/>
</dbReference>
<evidence type="ECO:0000256" key="5">
    <source>
        <dbReference type="ARBA" id="ARBA00023004"/>
    </source>
</evidence>
<feature type="domain" description="Radical SAM core" evidence="8">
    <location>
        <begin position="1"/>
        <end position="204"/>
    </location>
</feature>
<keyword evidence="5" id="KW-0408">Iron</keyword>
<comment type="similarity">
    <text evidence="7">Belongs to the radical SAM superfamily. Anaerobic sulfatase-maturating enzyme family.</text>
</comment>
<proteinExistence type="inferred from homology"/>
<dbReference type="InterPro" id="IPR023867">
    <property type="entry name" value="Sulphatase_maturase_rSAM"/>
</dbReference>
<dbReference type="InterPro" id="IPR000385">
    <property type="entry name" value="MoaA_NifB_PqqE_Fe-S-bd_CS"/>
</dbReference>
<evidence type="ECO:0000313" key="9">
    <source>
        <dbReference type="EMBL" id="MSS82470.1"/>
    </source>
</evidence>
<comment type="caution">
    <text evidence="9">The sequence shown here is derived from an EMBL/GenBank/DDBJ whole genome shotgun (WGS) entry which is preliminary data.</text>
</comment>
<reference evidence="9 10" key="1">
    <citation type="submission" date="2019-08" db="EMBL/GenBank/DDBJ databases">
        <title>In-depth cultivation of the pig gut microbiome towards novel bacterial diversity and tailored functional studies.</title>
        <authorList>
            <person name="Wylensek D."/>
            <person name="Hitch T.C.A."/>
            <person name="Clavel T."/>
        </authorList>
    </citation>
    <scope>NUCLEOTIDE SEQUENCE [LARGE SCALE GENOMIC DNA]</scope>
    <source>
        <strain evidence="9 10">WCA-389-WT-5B</strain>
    </source>
</reference>
<dbReference type="Gene3D" id="3.20.20.70">
    <property type="entry name" value="Aldolase class I"/>
    <property type="match status" value="1"/>
</dbReference>
<evidence type="ECO:0000256" key="1">
    <source>
        <dbReference type="ARBA" id="ARBA00001966"/>
    </source>
</evidence>
<dbReference type="AlphaFoldDB" id="A0A6N7VN95"/>
<keyword evidence="4" id="KW-0479">Metal-binding</keyword>
<evidence type="ECO:0000256" key="7">
    <source>
        <dbReference type="ARBA" id="ARBA00023601"/>
    </source>
</evidence>
<evidence type="ECO:0000256" key="6">
    <source>
        <dbReference type="ARBA" id="ARBA00023014"/>
    </source>
</evidence>
<dbReference type="PANTHER" id="PTHR43273:SF3">
    <property type="entry name" value="ANAEROBIC SULFATASE-MATURATING ENZYME HOMOLOG ASLB-RELATED"/>
    <property type="match status" value="1"/>
</dbReference>
<accession>A0A6N7VN95</accession>
<evidence type="ECO:0000259" key="8">
    <source>
        <dbReference type="PROSITE" id="PS51918"/>
    </source>
</evidence>
<gene>
    <name evidence="9" type="ORF">FX155_07675</name>
</gene>
<dbReference type="Proteomes" id="UP000441455">
    <property type="component" value="Unassembled WGS sequence"/>
</dbReference>
<comment type="cofactor">
    <cofactor evidence="1">
        <name>[4Fe-4S] cluster</name>
        <dbReference type="ChEBI" id="CHEBI:49883"/>
    </cofactor>
</comment>
<organism evidence="9 10">
    <name type="scientific">Acidaminococcus fermentans</name>
    <dbReference type="NCBI Taxonomy" id="905"/>
    <lineage>
        <taxon>Bacteria</taxon>
        <taxon>Bacillati</taxon>
        <taxon>Bacillota</taxon>
        <taxon>Negativicutes</taxon>
        <taxon>Acidaminococcales</taxon>
        <taxon>Acidaminococcaceae</taxon>
        <taxon>Acidaminococcus</taxon>
    </lineage>
</organism>
<dbReference type="EMBL" id="VULN01000010">
    <property type="protein sequence ID" value="MSS82470.1"/>
    <property type="molecule type" value="Genomic_DNA"/>
</dbReference>
<keyword evidence="3" id="KW-0949">S-adenosyl-L-methionine</keyword>
<dbReference type="PANTHER" id="PTHR43273">
    <property type="entry name" value="ANAEROBIC SULFATASE-MATURATING ENZYME HOMOLOG ASLB-RELATED"/>
    <property type="match status" value="1"/>
</dbReference>
<sequence length="325" mass="37663">MKSVTIYLGSRCNMNCAYCHREPDPEETKGLPPEFYERLKTMAREGPLTVKFMGGEPTLYMDTIKKVVAAVPGAHFAVATNGRDLEKYLPFFRQHQFRIALSYDGGDVDLRGFNPLEKLVDYPYLSISTTIFHGNTDFRKILAQFREKREKGMKISFFPHLVHHTSPANAAYALTKEDYASVLRQWKELVLELVEGFKETGNINWELTALFYGLFRRLEANYQYGETYCFNRNLWKVGPTGKLFSCFYIRDVPLDPENWQEQQAALLDYLFPKCKGCRVYGMCGGGCHKSLDHEQECEFYYALYTWFQELADKEPAVWRLGNALQ</sequence>
<dbReference type="CDD" id="cd01335">
    <property type="entry name" value="Radical_SAM"/>
    <property type="match status" value="1"/>
</dbReference>
<keyword evidence="6" id="KW-0411">Iron-sulfur</keyword>
<dbReference type="OrthoDB" id="7021155at2"/>
<protein>
    <submittedName>
        <fullName evidence="9">Radical SAM protein</fullName>
    </submittedName>
</protein>
<evidence type="ECO:0000256" key="3">
    <source>
        <dbReference type="ARBA" id="ARBA00022691"/>
    </source>
</evidence>
<dbReference type="Pfam" id="PF04055">
    <property type="entry name" value="Radical_SAM"/>
    <property type="match status" value="1"/>
</dbReference>